<reference evidence="1" key="1">
    <citation type="submission" date="2020-05" db="UniProtKB">
        <authorList>
            <consortium name="EnsemblMetazoa"/>
        </authorList>
    </citation>
    <scope>IDENTIFICATION</scope>
    <source>
        <strain evidence="1">SANGQUA</strain>
    </source>
</reference>
<dbReference type="Proteomes" id="UP000076407">
    <property type="component" value="Unassembled WGS sequence"/>
</dbReference>
<name>A0A182XTR2_ANOQN</name>
<dbReference type="EnsemblMetazoa" id="AQUA015196-RA">
    <property type="protein sequence ID" value="AQUA015196-PA"/>
    <property type="gene ID" value="AQUA015196"/>
</dbReference>
<evidence type="ECO:0000313" key="2">
    <source>
        <dbReference type="Proteomes" id="UP000076407"/>
    </source>
</evidence>
<keyword evidence="2" id="KW-1185">Reference proteome</keyword>
<proteinExistence type="predicted"/>
<protein>
    <submittedName>
        <fullName evidence="1">Uncharacterized protein</fullName>
    </submittedName>
</protein>
<sequence>PRPVAHRRGDASLSRSLRARFLRTESDENFERILSIPVSGAFRVCKENCEPTKRYAF</sequence>
<organism evidence="1 2">
    <name type="scientific">Anopheles quadriannulatus</name>
    <name type="common">Mosquito</name>
    <dbReference type="NCBI Taxonomy" id="34691"/>
    <lineage>
        <taxon>Eukaryota</taxon>
        <taxon>Metazoa</taxon>
        <taxon>Ecdysozoa</taxon>
        <taxon>Arthropoda</taxon>
        <taxon>Hexapoda</taxon>
        <taxon>Insecta</taxon>
        <taxon>Pterygota</taxon>
        <taxon>Neoptera</taxon>
        <taxon>Endopterygota</taxon>
        <taxon>Diptera</taxon>
        <taxon>Nematocera</taxon>
        <taxon>Culicoidea</taxon>
        <taxon>Culicidae</taxon>
        <taxon>Anophelinae</taxon>
        <taxon>Anopheles</taxon>
    </lineage>
</organism>
<dbReference type="AlphaFoldDB" id="A0A182XTR2"/>
<dbReference type="VEuPathDB" id="VectorBase:AQUA015196"/>
<evidence type="ECO:0000313" key="1">
    <source>
        <dbReference type="EnsemblMetazoa" id="AQUA015196-PA"/>
    </source>
</evidence>
<accession>A0A182XTR2</accession>